<dbReference type="STRING" id="860235.AOZ06_27520"/>
<dbReference type="Proteomes" id="UP000063699">
    <property type="component" value="Chromosome"/>
</dbReference>
<keyword evidence="8" id="KW-1185">Reference proteome</keyword>
<feature type="domain" description="HTH tetR-type" evidence="6">
    <location>
        <begin position="9"/>
        <end position="69"/>
    </location>
</feature>
<evidence type="ECO:0000259" key="6">
    <source>
        <dbReference type="PROSITE" id="PS50977"/>
    </source>
</evidence>
<evidence type="ECO:0000313" key="8">
    <source>
        <dbReference type="Proteomes" id="UP000063699"/>
    </source>
</evidence>
<dbReference type="InterPro" id="IPR001647">
    <property type="entry name" value="HTH_TetR"/>
</dbReference>
<dbReference type="GO" id="GO:0045892">
    <property type="term" value="P:negative regulation of DNA-templated transcription"/>
    <property type="evidence" value="ECO:0007669"/>
    <property type="project" value="InterPro"/>
</dbReference>
<organism evidence="7 8">
    <name type="scientific">Kibdelosporangium phytohabitans</name>
    <dbReference type="NCBI Taxonomy" id="860235"/>
    <lineage>
        <taxon>Bacteria</taxon>
        <taxon>Bacillati</taxon>
        <taxon>Actinomycetota</taxon>
        <taxon>Actinomycetes</taxon>
        <taxon>Pseudonocardiales</taxon>
        <taxon>Pseudonocardiaceae</taxon>
        <taxon>Kibdelosporangium</taxon>
    </lineage>
</organism>
<evidence type="ECO:0000256" key="3">
    <source>
        <dbReference type="ARBA" id="ARBA00023125"/>
    </source>
</evidence>
<dbReference type="AlphaFoldDB" id="A0A0N9I3B9"/>
<dbReference type="KEGG" id="kphy:AOZ06_27520"/>
<protein>
    <submittedName>
        <fullName evidence="7">TetR family transcriptional regulator</fullName>
    </submittedName>
</protein>
<dbReference type="InterPro" id="IPR023772">
    <property type="entry name" value="DNA-bd_HTH_TetR-type_CS"/>
</dbReference>
<evidence type="ECO:0000256" key="2">
    <source>
        <dbReference type="ARBA" id="ARBA00023015"/>
    </source>
</evidence>
<dbReference type="InterPro" id="IPR009057">
    <property type="entry name" value="Homeodomain-like_sf"/>
</dbReference>
<dbReference type="PROSITE" id="PS50977">
    <property type="entry name" value="HTH_TETR_2"/>
    <property type="match status" value="1"/>
</dbReference>
<dbReference type="PANTHER" id="PTHR30055">
    <property type="entry name" value="HTH-TYPE TRANSCRIPTIONAL REGULATOR RUTR"/>
    <property type="match status" value="1"/>
</dbReference>
<keyword evidence="3 5" id="KW-0238">DNA-binding</keyword>
<keyword evidence="2" id="KW-0805">Transcription regulation</keyword>
<dbReference type="SUPFAM" id="SSF46689">
    <property type="entry name" value="Homeodomain-like"/>
    <property type="match status" value="1"/>
</dbReference>
<evidence type="ECO:0000256" key="4">
    <source>
        <dbReference type="ARBA" id="ARBA00023163"/>
    </source>
</evidence>
<evidence type="ECO:0000256" key="1">
    <source>
        <dbReference type="ARBA" id="ARBA00022491"/>
    </source>
</evidence>
<dbReference type="PRINTS" id="PR00400">
    <property type="entry name" value="TETREPRESSOR"/>
</dbReference>
<dbReference type="GO" id="GO:0000976">
    <property type="term" value="F:transcription cis-regulatory region binding"/>
    <property type="evidence" value="ECO:0007669"/>
    <property type="project" value="TreeGrafter"/>
</dbReference>
<name>A0A0N9I3B9_9PSEU</name>
<dbReference type="Gene3D" id="1.10.357.10">
    <property type="entry name" value="Tetracycline Repressor, domain 2"/>
    <property type="match status" value="1"/>
</dbReference>
<dbReference type="GO" id="GO:0003700">
    <property type="term" value="F:DNA-binding transcription factor activity"/>
    <property type="evidence" value="ECO:0007669"/>
    <property type="project" value="TreeGrafter"/>
</dbReference>
<dbReference type="Pfam" id="PF02909">
    <property type="entry name" value="TetR_C_1"/>
    <property type="match status" value="1"/>
</dbReference>
<dbReference type="InterPro" id="IPR050109">
    <property type="entry name" value="HTH-type_TetR-like_transc_reg"/>
</dbReference>
<proteinExistence type="predicted"/>
<dbReference type="Gene3D" id="1.10.10.60">
    <property type="entry name" value="Homeodomain-like"/>
    <property type="match status" value="1"/>
</dbReference>
<dbReference type="PANTHER" id="PTHR30055:SF151">
    <property type="entry name" value="TRANSCRIPTIONAL REGULATORY PROTEIN"/>
    <property type="match status" value="1"/>
</dbReference>
<gene>
    <name evidence="7" type="ORF">AOZ06_27520</name>
</gene>
<dbReference type="InterPro" id="IPR004111">
    <property type="entry name" value="Repressor_TetR_C"/>
</dbReference>
<reference evidence="7 8" key="1">
    <citation type="submission" date="2015-07" db="EMBL/GenBank/DDBJ databases">
        <title>Genome sequencing of Kibdelosporangium phytohabitans.</title>
        <authorList>
            <person name="Qin S."/>
            <person name="Xing K."/>
        </authorList>
    </citation>
    <scope>NUCLEOTIDE SEQUENCE [LARGE SCALE GENOMIC DNA]</scope>
    <source>
        <strain evidence="7 8">KLBMP1111</strain>
    </source>
</reference>
<evidence type="ECO:0000256" key="5">
    <source>
        <dbReference type="PROSITE-ProRule" id="PRU00335"/>
    </source>
</evidence>
<dbReference type="Pfam" id="PF00440">
    <property type="entry name" value="TetR_N"/>
    <property type="match status" value="1"/>
</dbReference>
<dbReference type="GO" id="GO:0046677">
    <property type="term" value="P:response to antibiotic"/>
    <property type="evidence" value="ECO:0007669"/>
    <property type="project" value="InterPro"/>
</dbReference>
<keyword evidence="4" id="KW-0804">Transcription</keyword>
<keyword evidence="1" id="KW-0678">Repressor</keyword>
<dbReference type="PRINTS" id="PR00455">
    <property type="entry name" value="HTHTETR"/>
</dbReference>
<dbReference type="OrthoDB" id="3819648at2"/>
<dbReference type="InterPro" id="IPR036271">
    <property type="entry name" value="Tet_transcr_reg_TetR-rel_C_sf"/>
</dbReference>
<evidence type="ECO:0000313" key="7">
    <source>
        <dbReference type="EMBL" id="ALG10148.1"/>
    </source>
</evidence>
<dbReference type="SUPFAM" id="SSF48498">
    <property type="entry name" value="Tetracyclin repressor-like, C-terminal domain"/>
    <property type="match status" value="1"/>
</dbReference>
<dbReference type="InterPro" id="IPR003012">
    <property type="entry name" value="Tet_transcr_reg_TetR"/>
</dbReference>
<sequence>MLLRCQPVALDRSAIVRTGLRVLDQVGLEALTLRKIASELGVQPPALYWHFKSKQDLIDEMASTLLADHAQPIPEDTAWEQFALTFGEGMRQMLLRYRDGAKMFAGTHLTDTSVYRHQDAALRLLTGAGFSLEDAGQVFWTVYTYTIGYVIEEQAVYPRPGERDERYDIDHRTERMAHENVPLAAAAGPALFTDFDRRYTRGLQAIITGVATWRT</sequence>
<accession>A0A0N9I3B9</accession>
<dbReference type="PROSITE" id="PS01081">
    <property type="entry name" value="HTH_TETR_1"/>
    <property type="match status" value="1"/>
</dbReference>
<feature type="DNA-binding region" description="H-T-H motif" evidence="5">
    <location>
        <begin position="32"/>
        <end position="51"/>
    </location>
</feature>
<dbReference type="EMBL" id="CP012752">
    <property type="protein sequence ID" value="ALG10148.1"/>
    <property type="molecule type" value="Genomic_DNA"/>
</dbReference>